<reference evidence="3" key="2">
    <citation type="journal article" date="2009" name="Genome Res.">
        <title>Comparative genomic analyses of the human fungal pathogens Coccidioides and their relatives.</title>
        <authorList>
            <person name="Sharpton T.J."/>
            <person name="Stajich J.E."/>
            <person name="Rounsley S.D."/>
            <person name="Gardner M.J."/>
            <person name="Wortman J.R."/>
            <person name="Jordar V.S."/>
            <person name="Maiti R."/>
            <person name="Kodira C.D."/>
            <person name="Neafsey D.E."/>
            <person name="Zeng Q."/>
            <person name="Hung C.-Y."/>
            <person name="McMahan C."/>
            <person name="Muszewska A."/>
            <person name="Grynberg M."/>
            <person name="Mandel M.A."/>
            <person name="Kellner E.M."/>
            <person name="Barker B.M."/>
            <person name="Galgiani J.N."/>
            <person name="Orbach M.J."/>
            <person name="Kirkland T.N."/>
            <person name="Cole G.T."/>
            <person name="Henn M.R."/>
            <person name="Birren B.W."/>
            <person name="Taylor J.W."/>
        </authorList>
    </citation>
    <scope>NUCLEOTIDE SEQUENCE [LARGE SCALE GENOMIC DNA]</scope>
    <source>
        <strain evidence="3">RMSCC 3488</strain>
    </source>
</reference>
<dbReference type="VEuPathDB" id="FungiDB:CPAG_03360"/>
<reference evidence="2 3" key="1">
    <citation type="submission" date="2007-06" db="EMBL/GenBank/DDBJ databases">
        <title>The Genome Sequence of Coccidioides posadasii RMSCC_3488.</title>
        <authorList>
            <consortium name="Coccidioides Genome Resources Consortium"/>
            <consortium name="The Broad Institute Genome Sequencing Platform"/>
            <person name="Henn M.R."/>
            <person name="Sykes S."/>
            <person name="Young S."/>
            <person name="Jaffe D."/>
            <person name="Berlin A."/>
            <person name="Alvarez P."/>
            <person name="Butler J."/>
            <person name="Gnerre S."/>
            <person name="Grabherr M."/>
            <person name="Mauceli E."/>
            <person name="Brockman W."/>
            <person name="Kodira C."/>
            <person name="Alvarado L."/>
            <person name="Zeng Q."/>
            <person name="Crawford M."/>
            <person name="Antoine C."/>
            <person name="Devon K."/>
            <person name="Galgiani J."/>
            <person name="Orsborn K."/>
            <person name="Lewis M.L."/>
            <person name="Nusbaum C."/>
            <person name="Galagan J."/>
            <person name="Birren B."/>
        </authorList>
    </citation>
    <scope>NUCLEOTIDE SEQUENCE [LARGE SCALE GENOMIC DNA]</scope>
    <source>
        <strain evidence="2 3">RMSCC 3488</strain>
    </source>
</reference>
<accession>A0A0J6FDR7</accession>
<evidence type="ECO:0000313" key="3">
    <source>
        <dbReference type="Proteomes" id="UP000054567"/>
    </source>
</evidence>
<feature type="compositionally biased region" description="Polar residues" evidence="1">
    <location>
        <begin position="147"/>
        <end position="160"/>
    </location>
</feature>
<feature type="region of interest" description="Disordered" evidence="1">
    <location>
        <begin position="147"/>
        <end position="178"/>
    </location>
</feature>
<dbReference type="EMBL" id="DS268110">
    <property type="protein sequence ID" value="KMM67024.1"/>
    <property type="molecule type" value="Genomic_DNA"/>
</dbReference>
<protein>
    <submittedName>
        <fullName evidence="2">Uncharacterized protein</fullName>
    </submittedName>
</protein>
<reference evidence="3" key="3">
    <citation type="journal article" date="2010" name="Genome Res.">
        <title>Population genomic sequencing of Coccidioides fungi reveals recent hybridization and transposon control.</title>
        <authorList>
            <person name="Neafsey D.E."/>
            <person name="Barker B.M."/>
            <person name="Sharpton T.J."/>
            <person name="Stajich J.E."/>
            <person name="Park D.J."/>
            <person name="Whiston E."/>
            <person name="Hung C.-Y."/>
            <person name="McMahan C."/>
            <person name="White J."/>
            <person name="Sykes S."/>
            <person name="Heiman D."/>
            <person name="Young S."/>
            <person name="Zeng Q."/>
            <person name="Abouelleil A."/>
            <person name="Aftuck L."/>
            <person name="Bessette D."/>
            <person name="Brown A."/>
            <person name="FitzGerald M."/>
            <person name="Lui A."/>
            <person name="Macdonald J.P."/>
            <person name="Priest M."/>
            <person name="Orbach M.J."/>
            <person name="Galgiani J.N."/>
            <person name="Kirkland T.N."/>
            <person name="Cole G.T."/>
            <person name="Birren B.W."/>
            <person name="Henn M.R."/>
            <person name="Taylor J.W."/>
            <person name="Rounsley S.D."/>
        </authorList>
    </citation>
    <scope>NUCLEOTIDE SEQUENCE [LARGE SCALE GENOMIC DNA]</scope>
    <source>
        <strain evidence="3">RMSCC 3488</strain>
    </source>
</reference>
<sequence length="178" mass="19607">MDDCFGCWYGVKPASQCTLDGRCAENPPWSNGRAGVTGLGIPDGYPACPMKDEHQARHFGHRSSTPKETEPGRVMQDFSKRNLVDMANNHPFRSLHLTLSMNAPEVNSCRDPAFSQQSILSAPLFRPSWLEQVIGFETLSRITSEKLPTSKSAGTGNTEIQLFRDIPRRSKLGSGGAR</sequence>
<dbReference type="Proteomes" id="UP000054567">
    <property type="component" value="Unassembled WGS sequence"/>
</dbReference>
<evidence type="ECO:0000256" key="1">
    <source>
        <dbReference type="SAM" id="MobiDB-lite"/>
    </source>
</evidence>
<evidence type="ECO:0000313" key="2">
    <source>
        <dbReference type="EMBL" id="KMM67024.1"/>
    </source>
</evidence>
<gene>
    <name evidence="2" type="ORF">CPAG_03360</name>
</gene>
<organism evidence="2 3">
    <name type="scientific">Coccidioides posadasii RMSCC 3488</name>
    <dbReference type="NCBI Taxonomy" id="454284"/>
    <lineage>
        <taxon>Eukaryota</taxon>
        <taxon>Fungi</taxon>
        <taxon>Dikarya</taxon>
        <taxon>Ascomycota</taxon>
        <taxon>Pezizomycotina</taxon>
        <taxon>Eurotiomycetes</taxon>
        <taxon>Eurotiomycetidae</taxon>
        <taxon>Onygenales</taxon>
        <taxon>Onygenaceae</taxon>
        <taxon>Coccidioides</taxon>
    </lineage>
</organism>
<name>A0A0J6FDR7_COCPO</name>
<proteinExistence type="predicted"/>
<dbReference type="AlphaFoldDB" id="A0A0J6FDR7"/>